<evidence type="ECO:0000313" key="3">
    <source>
        <dbReference type="Proteomes" id="UP000299102"/>
    </source>
</evidence>
<dbReference type="AlphaFoldDB" id="A0A4C1TT06"/>
<evidence type="ECO:0000256" key="1">
    <source>
        <dbReference type="SAM" id="MobiDB-lite"/>
    </source>
</evidence>
<name>A0A4C1TT06_EUMVA</name>
<feature type="region of interest" description="Disordered" evidence="1">
    <location>
        <begin position="48"/>
        <end position="121"/>
    </location>
</feature>
<proteinExistence type="predicted"/>
<gene>
    <name evidence="2" type="ORF">EVAR_17275_1</name>
</gene>
<sequence>MSPFVAREAARSYRPIEVILNSPGRNVNRNAFARLVLSVRILSDRSDADRRRSYVGEERAARGSGGGSGRGGRSSSLLKTARRHFHLTSLPHLRGSGARLHPSPSACGHYRTPVPLRPDTN</sequence>
<keyword evidence="3" id="KW-1185">Reference proteome</keyword>
<dbReference type="Proteomes" id="UP000299102">
    <property type="component" value="Unassembled WGS sequence"/>
</dbReference>
<organism evidence="2 3">
    <name type="scientific">Eumeta variegata</name>
    <name type="common">Bagworm moth</name>
    <name type="synonym">Eumeta japonica</name>
    <dbReference type="NCBI Taxonomy" id="151549"/>
    <lineage>
        <taxon>Eukaryota</taxon>
        <taxon>Metazoa</taxon>
        <taxon>Ecdysozoa</taxon>
        <taxon>Arthropoda</taxon>
        <taxon>Hexapoda</taxon>
        <taxon>Insecta</taxon>
        <taxon>Pterygota</taxon>
        <taxon>Neoptera</taxon>
        <taxon>Endopterygota</taxon>
        <taxon>Lepidoptera</taxon>
        <taxon>Glossata</taxon>
        <taxon>Ditrysia</taxon>
        <taxon>Tineoidea</taxon>
        <taxon>Psychidae</taxon>
        <taxon>Oiketicinae</taxon>
        <taxon>Eumeta</taxon>
    </lineage>
</organism>
<accession>A0A4C1TT06</accession>
<reference evidence="2 3" key="1">
    <citation type="journal article" date="2019" name="Commun. Biol.">
        <title>The bagworm genome reveals a unique fibroin gene that provides high tensile strength.</title>
        <authorList>
            <person name="Kono N."/>
            <person name="Nakamura H."/>
            <person name="Ohtoshi R."/>
            <person name="Tomita M."/>
            <person name="Numata K."/>
            <person name="Arakawa K."/>
        </authorList>
    </citation>
    <scope>NUCLEOTIDE SEQUENCE [LARGE SCALE GENOMIC DNA]</scope>
</reference>
<feature type="compositionally biased region" description="Basic and acidic residues" evidence="1">
    <location>
        <begin position="48"/>
        <end position="61"/>
    </location>
</feature>
<evidence type="ECO:0000313" key="2">
    <source>
        <dbReference type="EMBL" id="GBP17150.1"/>
    </source>
</evidence>
<protein>
    <submittedName>
        <fullName evidence="2">Uncharacterized protein</fullName>
    </submittedName>
</protein>
<feature type="compositionally biased region" description="Gly residues" evidence="1">
    <location>
        <begin position="63"/>
        <end position="72"/>
    </location>
</feature>
<dbReference type="OrthoDB" id="10569082at2759"/>
<comment type="caution">
    <text evidence="2">The sequence shown here is derived from an EMBL/GenBank/DDBJ whole genome shotgun (WGS) entry which is preliminary data.</text>
</comment>
<dbReference type="EMBL" id="BGZK01000085">
    <property type="protein sequence ID" value="GBP17150.1"/>
    <property type="molecule type" value="Genomic_DNA"/>
</dbReference>